<accession>A0ABW4ZXN5</accession>
<evidence type="ECO:0000256" key="1">
    <source>
        <dbReference type="ARBA" id="ARBA00022723"/>
    </source>
</evidence>
<dbReference type="InterPro" id="IPR036005">
    <property type="entry name" value="Creatinase/aminopeptidase-like"/>
</dbReference>
<dbReference type="InterPro" id="IPR000994">
    <property type="entry name" value="Pept_M24"/>
</dbReference>
<dbReference type="CDD" id="cd01092">
    <property type="entry name" value="APP-like"/>
    <property type="match status" value="1"/>
</dbReference>
<dbReference type="EMBL" id="JBHUIO010000005">
    <property type="protein sequence ID" value="MFD2169970.1"/>
    <property type="molecule type" value="Genomic_DNA"/>
</dbReference>
<name>A0ABW4ZXN5_9BACL</name>
<keyword evidence="1" id="KW-0479">Metal-binding</keyword>
<dbReference type="Gene3D" id="3.40.350.10">
    <property type="entry name" value="Creatinase/prolidase N-terminal domain"/>
    <property type="match status" value="1"/>
</dbReference>
<organism evidence="5 6">
    <name type="scientific">Tumebacillus lipolyticus</name>
    <dbReference type="NCBI Taxonomy" id="1280370"/>
    <lineage>
        <taxon>Bacteria</taxon>
        <taxon>Bacillati</taxon>
        <taxon>Bacillota</taxon>
        <taxon>Bacilli</taxon>
        <taxon>Bacillales</taxon>
        <taxon>Alicyclobacillaceae</taxon>
        <taxon>Tumebacillus</taxon>
    </lineage>
</organism>
<evidence type="ECO:0000259" key="4">
    <source>
        <dbReference type="Pfam" id="PF01321"/>
    </source>
</evidence>
<sequence>MQTLTELRASFQEWNIDGLLITGAQNRRYVTEFTGTFGVVLISNREAKLITDFRYAEQAAAQVTGFEIVQYKGSIQEEVARQAEQMGISQLGYEEAHLTCLGYRQYAEQVKAATVPTKGVVEALRLIKSEAEIKSIKTAAQIADNAFTHILGFIRPGVTEREVSNELEFFMRKQGATSSAFDIIVASGVRGALPHGVASEKKIEQGEMVTLDFGALYQGYRSDITRTVAVGEPNEKLKGIYQIVLEALHRCTDGLKPGITSREADSLAREWITQAGYGDRFEHGTGHGVGLDIHEDPFLSQKTDVLLQTGMVITVEPGIYLPQFGGVRIEDDVLITADGHEVLTQSARELIIL</sequence>
<dbReference type="InterPro" id="IPR029149">
    <property type="entry name" value="Creatin/AminoP/Spt16_N"/>
</dbReference>
<dbReference type="SUPFAM" id="SSF55920">
    <property type="entry name" value="Creatinase/aminopeptidase"/>
    <property type="match status" value="1"/>
</dbReference>
<dbReference type="PRINTS" id="PR00599">
    <property type="entry name" value="MAPEPTIDASE"/>
</dbReference>
<keyword evidence="6" id="KW-1185">Reference proteome</keyword>
<gene>
    <name evidence="5" type="ORF">ACFSOY_08175</name>
</gene>
<comment type="caution">
    <text evidence="5">The sequence shown here is derived from an EMBL/GenBank/DDBJ whole genome shotgun (WGS) entry which is preliminary data.</text>
</comment>
<dbReference type="RefSeq" id="WP_386045534.1">
    <property type="nucleotide sequence ID" value="NZ_JBHUIO010000005.1"/>
</dbReference>
<dbReference type="PANTHER" id="PTHR46112:SF3">
    <property type="entry name" value="AMINOPEPTIDASE YPDF"/>
    <property type="match status" value="1"/>
</dbReference>
<dbReference type="Pfam" id="PF01321">
    <property type="entry name" value="Creatinase_N"/>
    <property type="match status" value="1"/>
</dbReference>
<feature type="domain" description="Peptidase M24" evidence="3">
    <location>
        <begin position="135"/>
        <end position="337"/>
    </location>
</feature>
<dbReference type="Gene3D" id="3.90.230.10">
    <property type="entry name" value="Creatinase/methionine aminopeptidase superfamily"/>
    <property type="match status" value="1"/>
</dbReference>
<dbReference type="Pfam" id="PF00557">
    <property type="entry name" value="Peptidase_M24"/>
    <property type="match status" value="1"/>
</dbReference>
<dbReference type="InterPro" id="IPR000587">
    <property type="entry name" value="Creatinase_N"/>
</dbReference>
<evidence type="ECO:0000313" key="6">
    <source>
        <dbReference type="Proteomes" id="UP001597343"/>
    </source>
</evidence>
<dbReference type="PROSITE" id="PS00491">
    <property type="entry name" value="PROLINE_PEPTIDASE"/>
    <property type="match status" value="1"/>
</dbReference>
<dbReference type="InterPro" id="IPR001714">
    <property type="entry name" value="Pept_M24_MAP"/>
</dbReference>
<evidence type="ECO:0000313" key="5">
    <source>
        <dbReference type="EMBL" id="MFD2169970.1"/>
    </source>
</evidence>
<dbReference type="SUPFAM" id="SSF53092">
    <property type="entry name" value="Creatinase/prolidase N-terminal domain"/>
    <property type="match status" value="1"/>
</dbReference>
<reference evidence="6" key="1">
    <citation type="journal article" date="2019" name="Int. J. Syst. Evol. Microbiol.">
        <title>The Global Catalogue of Microorganisms (GCM) 10K type strain sequencing project: providing services to taxonomists for standard genome sequencing and annotation.</title>
        <authorList>
            <consortium name="The Broad Institute Genomics Platform"/>
            <consortium name="The Broad Institute Genome Sequencing Center for Infectious Disease"/>
            <person name="Wu L."/>
            <person name="Ma J."/>
        </authorList>
    </citation>
    <scope>NUCLEOTIDE SEQUENCE [LARGE SCALE GENOMIC DNA]</scope>
    <source>
        <strain evidence="6">CGMCC 1.13574</strain>
    </source>
</reference>
<evidence type="ECO:0000256" key="2">
    <source>
        <dbReference type="ARBA" id="ARBA00022801"/>
    </source>
</evidence>
<dbReference type="InterPro" id="IPR050659">
    <property type="entry name" value="Peptidase_M24B"/>
</dbReference>
<dbReference type="InterPro" id="IPR001131">
    <property type="entry name" value="Peptidase_M24B_aminopep-P_CS"/>
</dbReference>
<keyword evidence="2" id="KW-0378">Hydrolase</keyword>
<protein>
    <submittedName>
        <fullName evidence="5">M24 family metallopeptidase</fullName>
    </submittedName>
</protein>
<dbReference type="PANTHER" id="PTHR46112">
    <property type="entry name" value="AMINOPEPTIDASE"/>
    <property type="match status" value="1"/>
</dbReference>
<feature type="domain" description="Creatinase N-terminal" evidence="4">
    <location>
        <begin position="5"/>
        <end position="127"/>
    </location>
</feature>
<evidence type="ECO:0000259" key="3">
    <source>
        <dbReference type="Pfam" id="PF00557"/>
    </source>
</evidence>
<proteinExistence type="predicted"/>
<dbReference type="Proteomes" id="UP001597343">
    <property type="component" value="Unassembled WGS sequence"/>
</dbReference>